<sequence length="187" mass="20580">MLGRCRSAAGWPGPARSPLRTVVQVWPLLLFLHDSLMNRHRTPQDPTPGQGWSPGEPGPRERLSGRRSGSPSRPAHAGPLTTDARSGDRGDGHPPHDQESCKRMDDAATTPAAPLSRRERQVLAHMADGLTYDEIAQHMTLSRHTVDTYIRRIRAKTGARNRMQLLMCALPLMADSLDTASELALQD</sequence>
<proteinExistence type="predicted"/>
<dbReference type="Gene3D" id="1.10.10.10">
    <property type="entry name" value="Winged helix-like DNA-binding domain superfamily/Winged helix DNA-binding domain"/>
    <property type="match status" value="1"/>
</dbReference>
<dbReference type="SMART" id="SM00421">
    <property type="entry name" value="HTH_LUXR"/>
    <property type="match status" value="1"/>
</dbReference>
<evidence type="ECO:0000259" key="5">
    <source>
        <dbReference type="PROSITE" id="PS50043"/>
    </source>
</evidence>
<dbReference type="InterPro" id="IPR036388">
    <property type="entry name" value="WH-like_DNA-bd_sf"/>
</dbReference>
<dbReference type="RefSeq" id="WP_369191284.1">
    <property type="nucleotide sequence ID" value="NZ_CP163431.1"/>
</dbReference>
<evidence type="ECO:0000256" key="2">
    <source>
        <dbReference type="ARBA" id="ARBA00023125"/>
    </source>
</evidence>
<dbReference type="Pfam" id="PF00196">
    <property type="entry name" value="GerE"/>
    <property type="match status" value="1"/>
</dbReference>
<dbReference type="PANTHER" id="PTHR44688">
    <property type="entry name" value="DNA-BINDING TRANSCRIPTIONAL ACTIVATOR DEVR_DOSR"/>
    <property type="match status" value="1"/>
</dbReference>
<keyword evidence="3" id="KW-0804">Transcription</keyword>
<keyword evidence="1" id="KW-0805">Transcription regulation</keyword>
<dbReference type="InterPro" id="IPR016032">
    <property type="entry name" value="Sig_transdc_resp-reg_C-effctor"/>
</dbReference>
<protein>
    <submittedName>
        <fullName evidence="6">Response regulator transcription factor</fullName>
    </submittedName>
</protein>
<reference evidence="6" key="1">
    <citation type="submission" date="2024-07" db="EMBL/GenBank/DDBJ databases">
        <authorList>
            <person name="Yu S.T."/>
        </authorList>
    </citation>
    <scope>NUCLEOTIDE SEQUENCE</scope>
    <source>
        <strain evidence="6">R08</strain>
    </source>
</reference>
<dbReference type="PROSITE" id="PS00622">
    <property type="entry name" value="HTH_LUXR_1"/>
    <property type="match status" value="1"/>
</dbReference>
<dbReference type="GO" id="GO:0006355">
    <property type="term" value="P:regulation of DNA-templated transcription"/>
    <property type="evidence" value="ECO:0007669"/>
    <property type="project" value="InterPro"/>
</dbReference>
<dbReference type="PRINTS" id="PR00038">
    <property type="entry name" value="HTHLUXR"/>
</dbReference>
<dbReference type="CDD" id="cd06170">
    <property type="entry name" value="LuxR_C_like"/>
    <property type="match status" value="1"/>
</dbReference>
<dbReference type="PANTHER" id="PTHR44688:SF16">
    <property type="entry name" value="DNA-BINDING TRANSCRIPTIONAL ACTIVATOR DEVR_DOSR"/>
    <property type="match status" value="1"/>
</dbReference>
<name>A0AB39MMR5_9ACTN</name>
<dbReference type="EMBL" id="CP163431">
    <property type="protein sequence ID" value="XDQ06306.1"/>
    <property type="molecule type" value="Genomic_DNA"/>
</dbReference>
<gene>
    <name evidence="6" type="ORF">AB5J58_41805</name>
</gene>
<dbReference type="PROSITE" id="PS50043">
    <property type="entry name" value="HTH_LUXR_2"/>
    <property type="match status" value="1"/>
</dbReference>
<dbReference type="InterPro" id="IPR000792">
    <property type="entry name" value="Tscrpt_reg_LuxR_C"/>
</dbReference>
<dbReference type="GO" id="GO:0003677">
    <property type="term" value="F:DNA binding"/>
    <property type="evidence" value="ECO:0007669"/>
    <property type="project" value="UniProtKB-KW"/>
</dbReference>
<feature type="region of interest" description="Disordered" evidence="4">
    <location>
        <begin position="39"/>
        <end position="116"/>
    </location>
</feature>
<keyword evidence="2" id="KW-0238">DNA-binding</keyword>
<dbReference type="SUPFAM" id="SSF46894">
    <property type="entry name" value="C-terminal effector domain of the bipartite response regulators"/>
    <property type="match status" value="1"/>
</dbReference>
<feature type="domain" description="HTH luxR-type" evidence="5">
    <location>
        <begin position="108"/>
        <end position="173"/>
    </location>
</feature>
<accession>A0AB39MMR5</accession>
<evidence type="ECO:0000256" key="3">
    <source>
        <dbReference type="ARBA" id="ARBA00023163"/>
    </source>
</evidence>
<feature type="compositionally biased region" description="Basic and acidic residues" evidence="4">
    <location>
        <begin position="85"/>
        <end position="106"/>
    </location>
</feature>
<evidence type="ECO:0000256" key="1">
    <source>
        <dbReference type="ARBA" id="ARBA00023015"/>
    </source>
</evidence>
<dbReference type="AlphaFoldDB" id="A0AB39MMR5"/>
<evidence type="ECO:0000256" key="4">
    <source>
        <dbReference type="SAM" id="MobiDB-lite"/>
    </source>
</evidence>
<organism evidence="6">
    <name type="scientific">Streptomyces sp. R08</name>
    <dbReference type="NCBI Taxonomy" id="3238624"/>
    <lineage>
        <taxon>Bacteria</taxon>
        <taxon>Bacillati</taxon>
        <taxon>Actinomycetota</taxon>
        <taxon>Actinomycetes</taxon>
        <taxon>Kitasatosporales</taxon>
        <taxon>Streptomycetaceae</taxon>
        <taxon>Streptomyces</taxon>
    </lineage>
</organism>
<evidence type="ECO:0000313" key="6">
    <source>
        <dbReference type="EMBL" id="XDQ06306.1"/>
    </source>
</evidence>